<keyword evidence="4 9" id="KW-0732">Signal</keyword>
<name>A0ABD2MFP7_9BILA</name>
<dbReference type="EMBL" id="JBICBT010000007">
    <property type="protein sequence ID" value="KAL3126132.1"/>
    <property type="molecule type" value="Genomic_DNA"/>
</dbReference>
<dbReference type="Proteomes" id="UP001620626">
    <property type="component" value="Unassembled WGS sequence"/>
</dbReference>
<evidence type="ECO:0000256" key="1">
    <source>
        <dbReference type="ARBA" id="ARBA00004479"/>
    </source>
</evidence>
<keyword evidence="12" id="KW-1185">Reference proteome</keyword>
<feature type="chain" id="PRO_5044778893" description="GOLD domain-containing protein" evidence="9">
    <location>
        <begin position="25"/>
        <end position="354"/>
    </location>
</feature>
<dbReference type="PROSITE" id="PS50866">
    <property type="entry name" value="GOLD"/>
    <property type="match status" value="1"/>
</dbReference>
<dbReference type="GO" id="GO:0016020">
    <property type="term" value="C:membrane"/>
    <property type="evidence" value="ECO:0007669"/>
    <property type="project" value="UniProtKB-SubCell"/>
</dbReference>
<gene>
    <name evidence="11" type="ORF">niasHT_002716</name>
</gene>
<keyword evidence="6 8" id="KW-0472">Membrane</keyword>
<protein>
    <recommendedName>
        <fullName evidence="10">GOLD domain-containing protein</fullName>
    </recommendedName>
</protein>
<evidence type="ECO:0000259" key="10">
    <source>
        <dbReference type="PROSITE" id="PS50866"/>
    </source>
</evidence>
<dbReference type="InterPro" id="IPR009038">
    <property type="entry name" value="GOLD_dom"/>
</dbReference>
<evidence type="ECO:0000256" key="5">
    <source>
        <dbReference type="ARBA" id="ARBA00022989"/>
    </source>
</evidence>
<evidence type="ECO:0000313" key="12">
    <source>
        <dbReference type="Proteomes" id="UP001620626"/>
    </source>
</evidence>
<organism evidence="11 12">
    <name type="scientific">Heterodera trifolii</name>
    <dbReference type="NCBI Taxonomy" id="157864"/>
    <lineage>
        <taxon>Eukaryota</taxon>
        <taxon>Metazoa</taxon>
        <taxon>Ecdysozoa</taxon>
        <taxon>Nematoda</taxon>
        <taxon>Chromadorea</taxon>
        <taxon>Rhabditida</taxon>
        <taxon>Tylenchina</taxon>
        <taxon>Tylenchomorpha</taxon>
        <taxon>Tylenchoidea</taxon>
        <taxon>Heteroderidae</taxon>
        <taxon>Heteroderinae</taxon>
        <taxon>Heterodera</taxon>
    </lineage>
</organism>
<dbReference type="AlphaFoldDB" id="A0ABD2MFP7"/>
<proteinExistence type="inferred from homology"/>
<comment type="subcellular location">
    <subcellularLocation>
        <location evidence="7">Endomembrane system</location>
        <topology evidence="7">Single-pass membrane protein</topology>
    </subcellularLocation>
    <subcellularLocation>
        <location evidence="1">Membrane</location>
        <topology evidence="1">Single-pass type I membrane protein</topology>
    </subcellularLocation>
</comment>
<dbReference type="InterPro" id="IPR015720">
    <property type="entry name" value="Emp24-like"/>
</dbReference>
<evidence type="ECO:0000256" key="9">
    <source>
        <dbReference type="SAM" id="SignalP"/>
    </source>
</evidence>
<evidence type="ECO:0000256" key="4">
    <source>
        <dbReference type="ARBA" id="ARBA00022729"/>
    </source>
</evidence>
<evidence type="ECO:0000256" key="6">
    <source>
        <dbReference type="ARBA" id="ARBA00023136"/>
    </source>
</evidence>
<dbReference type="SMART" id="SM01190">
    <property type="entry name" value="EMP24_GP25L"/>
    <property type="match status" value="1"/>
</dbReference>
<feature type="domain" description="GOLD" evidence="10">
    <location>
        <begin position="38"/>
        <end position="120"/>
    </location>
</feature>
<comment type="similarity">
    <text evidence="2">Belongs to the EMP24/GP25L family.</text>
</comment>
<dbReference type="PANTHER" id="PTHR22811">
    <property type="entry name" value="TRANSMEMBRANE EMP24 DOMAIN-CONTAINING PROTEIN"/>
    <property type="match status" value="1"/>
</dbReference>
<sequence>MSGSLAFFLTLFLVLLLFSSFVTGGEYDLTAEVPPGKIQCFFQPVLEKHKSMEVYYQVIDGGDLNINFMLILDANVLKQDQMRTDGDHKIDIPAPADYQLCFDNSFSYQTRKVVFFEIYLYDANGTLEEEDVTKFAIKGSDAAMQEMLKQVGMTVQQFQESFTTIKTRLDRVEYYQGQFRASEARDRAVVGANNDRVQFWSLVNTVVMLIVGGIQVWTIRSLFEENSKFGRLIRGGGGRVCFWWDTVVPPFICDFTIRYCFLVLDRSFGLLHGGGAEHISGGGVAGVRLLLQGTQNVGARFVPRFNGLLAHALPNDERKWGELKFANLKMRLGLAESDNWTMAPRARNFEKLGP</sequence>
<feature type="signal peptide" evidence="9">
    <location>
        <begin position="1"/>
        <end position="24"/>
    </location>
</feature>
<evidence type="ECO:0000256" key="3">
    <source>
        <dbReference type="ARBA" id="ARBA00022692"/>
    </source>
</evidence>
<keyword evidence="3 8" id="KW-0812">Transmembrane</keyword>
<evidence type="ECO:0000256" key="2">
    <source>
        <dbReference type="ARBA" id="ARBA00007104"/>
    </source>
</evidence>
<evidence type="ECO:0000256" key="8">
    <source>
        <dbReference type="SAM" id="Phobius"/>
    </source>
</evidence>
<reference evidence="11 12" key="1">
    <citation type="submission" date="2024-10" db="EMBL/GenBank/DDBJ databases">
        <authorList>
            <person name="Kim D."/>
        </authorList>
    </citation>
    <scope>NUCLEOTIDE SEQUENCE [LARGE SCALE GENOMIC DNA]</scope>
    <source>
        <strain evidence="11">BH-2024</strain>
    </source>
</reference>
<accession>A0ABD2MFP7</accession>
<keyword evidence="5 8" id="KW-1133">Transmembrane helix</keyword>
<dbReference type="InterPro" id="IPR036598">
    <property type="entry name" value="GOLD_dom_sf"/>
</dbReference>
<dbReference type="Pfam" id="PF01105">
    <property type="entry name" value="EMP24_GP25L"/>
    <property type="match status" value="1"/>
</dbReference>
<evidence type="ECO:0000256" key="7">
    <source>
        <dbReference type="ARBA" id="ARBA00037847"/>
    </source>
</evidence>
<dbReference type="GO" id="GO:0012505">
    <property type="term" value="C:endomembrane system"/>
    <property type="evidence" value="ECO:0007669"/>
    <property type="project" value="UniProtKB-SubCell"/>
</dbReference>
<feature type="transmembrane region" description="Helical" evidence="8">
    <location>
        <begin position="199"/>
        <end position="219"/>
    </location>
</feature>
<comment type="caution">
    <text evidence="11">The sequence shown here is derived from an EMBL/GenBank/DDBJ whole genome shotgun (WGS) entry which is preliminary data.</text>
</comment>
<evidence type="ECO:0000313" key="11">
    <source>
        <dbReference type="EMBL" id="KAL3126132.1"/>
    </source>
</evidence>
<dbReference type="SUPFAM" id="SSF101576">
    <property type="entry name" value="Supernatant protein factor (SPF), C-terminal domain"/>
    <property type="match status" value="1"/>
</dbReference>